<dbReference type="InterPro" id="IPR046342">
    <property type="entry name" value="CBS_dom_sf"/>
</dbReference>
<gene>
    <name evidence="4" type="ORF">IX84_10195</name>
</gene>
<evidence type="ECO:0000313" key="5">
    <source>
        <dbReference type="Proteomes" id="UP000029736"/>
    </source>
</evidence>
<keyword evidence="5" id="KW-1185">Reference proteome</keyword>
<dbReference type="OrthoDB" id="1119899at2"/>
<dbReference type="PANTHER" id="PTHR43080:SF2">
    <property type="entry name" value="CBS DOMAIN-CONTAINING PROTEIN"/>
    <property type="match status" value="1"/>
</dbReference>
<dbReference type="CDD" id="cd04584">
    <property type="entry name" value="CBS_pair_AcuB_like"/>
    <property type="match status" value="1"/>
</dbReference>
<evidence type="ECO:0000256" key="1">
    <source>
        <dbReference type="ARBA" id="ARBA00023122"/>
    </source>
</evidence>
<evidence type="ECO:0000259" key="3">
    <source>
        <dbReference type="PROSITE" id="PS51371"/>
    </source>
</evidence>
<keyword evidence="1 2" id="KW-0129">CBS domain</keyword>
<dbReference type="AlphaFoldDB" id="A0A098S7V4"/>
<dbReference type="EMBL" id="JPOS01000020">
    <property type="protein sequence ID" value="KGE88186.1"/>
    <property type="molecule type" value="Genomic_DNA"/>
</dbReference>
<dbReference type="RefSeq" id="WP_044219468.1">
    <property type="nucleotide sequence ID" value="NZ_CAKZLC010000037.1"/>
</dbReference>
<dbReference type="SUPFAM" id="SSF54631">
    <property type="entry name" value="CBS-domain pair"/>
    <property type="match status" value="1"/>
</dbReference>
<dbReference type="PANTHER" id="PTHR43080">
    <property type="entry name" value="CBS DOMAIN-CONTAINING PROTEIN CBSX3, MITOCHONDRIAL"/>
    <property type="match status" value="1"/>
</dbReference>
<proteinExistence type="predicted"/>
<dbReference type="PROSITE" id="PS51371">
    <property type="entry name" value="CBS"/>
    <property type="match status" value="2"/>
</dbReference>
<protein>
    <recommendedName>
        <fullName evidence="3">CBS domain-containing protein</fullName>
    </recommendedName>
</protein>
<dbReference type="Pfam" id="PF00571">
    <property type="entry name" value="CBS"/>
    <property type="match status" value="2"/>
</dbReference>
<reference evidence="4 5" key="1">
    <citation type="journal article" date="2014" name="Int. J. Syst. Evol. Microbiol.">
        <title>Phaeodactylibacter xiamenensis gen. nov., sp. nov., a member of the family Saprospiraceae isolated from the marine alga Phaeodactylum tricornutum.</title>
        <authorList>
            <person name="Chen Z.Jr."/>
            <person name="Lei X."/>
            <person name="Lai Q."/>
            <person name="Li Y."/>
            <person name="Zhang B."/>
            <person name="Zhang J."/>
            <person name="Zhang H."/>
            <person name="Yang L."/>
            <person name="Zheng W."/>
            <person name="Tian Y."/>
            <person name="Yu Z."/>
            <person name="Xu H.Jr."/>
            <person name="Zheng T."/>
        </authorList>
    </citation>
    <scope>NUCLEOTIDE SEQUENCE [LARGE SCALE GENOMIC DNA]</scope>
    <source>
        <strain evidence="4 5">KD52</strain>
    </source>
</reference>
<feature type="domain" description="CBS" evidence="3">
    <location>
        <begin position="87"/>
        <end position="143"/>
    </location>
</feature>
<dbReference type="InterPro" id="IPR000644">
    <property type="entry name" value="CBS_dom"/>
</dbReference>
<sequence length="153" mass="17511">MNPDTPIREIMTTNLITVGPDRTVEAIQELFRENEFHHIPVVDRGERLIGIISKEDVFKLSYVLSLQTTGKKYSEKEYQSLKATDIMTRYPVTLDPDDTVGLAADIFLANKFHALPIVEDDQLMGLVTTHDLLSYRFGEPMPPKQEEVFEEEL</sequence>
<evidence type="ECO:0000256" key="2">
    <source>
        <dbReference type="PROSITE-ProRule" id="PRU00703"/>
    </source>
</evidence>
<evidence type="ECO:0000313" key="4">
    <source>
        <dbReference type="EMBL" id="KGE88186.1"/>
    </source>
</evidence>
<dbReference type="SMART" id="SM00116">
    <property type="entry name" value="CBS"/>
    <property type="match status" value="2"/>
</dbReference>
<accession>A0A098S7V4</accession>
<dbReference type="Gene3D" id="3.10.580.10">
    <property type="entry name" value="CBS-domain"/>
    <property type="match status" value="1"/>
</dbReference>
<name>A0A098S7V4_9BACT</name>
<dbReference type="InterPro" id="IPR051257">
    <property type="entry name" value="Diverse_CBS-Domain"/>
</dbReference>
<feature type="domain" description="CBS" evidence="3">
    <location>
        <begin position="11"/>
        <end position="68"/>
    </location>
</feature>
<dbReference type="STRING" id="1524460.IX84_10195"/>
<comment type="caution">
    <text evidence="4">The sequence shown here is derived from an EMBL/GenBank/DDBJ whole genome shotgun (WGS) entry which is preliminary data.</text>
</comment>
<dbReference type="Proteomes" id="UP000029736">
    <property type="component" value="Unassembled WGS sequence"/>
</dbReference>
<organism evidence="4 5">
    <name type="scientific">Phaeodactylibacter xiamenensis</name>
    <dbReference type="NCBI Taxonomy" id="1524460"/>
    <lineage>
        <taxon>Bacteria</taxon>
        <taxon>Pseudomonadati</taxon>
        <taxon>Bacteroidota</taxon>
        <taxon>Saprospiria</taxon>
        <taxon>Saprospirales</taxon>
        <taxon>Haliscomenobacteraceae</taxon>
        <taxon>Phaeodactylibacter</taxon>
    </lineage>
</organism>